<name>A0A8H7EAP4_9EURO</name>
<evidence type="ECO:0000313" key="1">
    <source>
        <dbReference type="EMBL" id="KAF7512936.1"/>
    </source>
</evidence>
<accession>A0A8H7EAP4</accession>
<dbReference type="Proteomes" id="UP000606974">
    <property type="component" value="Unassembled WGS sequence"/>
</dbReference>
<gene>
    <name evidence="1" type="ORF">GJ744_012039</name>
</gene>
<reference evidence="1" key="1">
    <citation type="submission" date="2020-02" db="EMBL/GenBank/DDBJ databases">
        <authorList>
            <person name="Palmer J.M."/>
        </authorList>
    </citation>
    <scope>NUCLEOTIDE SEQUENCE</scope>
    <source>
        <strain evidence="1">EPUS1.4</strain>
        <tissue evidence="1">Thallus</tissue>
    </source>
</reference>
<keyword evidence="2" id="KW-1185">Reference proteome</keyword>
<protein>
    <submittedName>
        <fullName evidence="1">Uncharacterized protein</fullName>
    </submittedName>
</protein>
<comment type="caution">
    <text evidence="1">The sequence shown here is derived from an EMBL/GenBank/DDBJ whole genome shotgun (WGS) entry which is preliminary data.</text>
</comment>
<organism evidence="1 2">
    <name type="scientific">Endocarpon pusillum</name>
    <dbReference type="NCBI Taxonomy" id="364733"/>
    <lineage>
        <taxon>Eukaryota</taxon>
        <taxon>Fungi</taxon>
        <taxon>Dikarya</taxon>
        <taxon>Ascomycota</taxon>
        <taxon>Pezizomycotina</taxon>
        <taxon>Eurotiomycetes</taxon>
        <taxon>Chaetothyriomycetidae</taxon>
        <taxon>Verrucariales</taxon>
        <taxon>Verrucariaceae</taxon>
        <taxon>Endocarpon</taxon>
    </lineage>
</organism>
<proteinExistence type="predicted"/>
<sequence length="135" mass="15561">MTVTDKRQHKLMLLTRLFMLDISLMTVDLIVRKAVRDILAVECSGLRWILVFRARSRPAMPVASIIGSPQRRVRLGFDKAGIQNLLVGTETLVFFISQNFSQNKTLPRILHDAWRREITRRVVTQHVQAPRQGND</sequence>
<dbReference type="AlphaFoldDB" id="A0A8H7EAP4"/>
<evidence type="ECO:0000313" key="2">
    <source>
        <dbReference type="Proteomes" id="UP000606974"/>
    </source>
</evidence>
<dbReference type="EMBL" id="JAACFV010000009">
    <property type="protein sequence ID" value="KAF7512936.1"/>
    <property type="molecule type" value="Genomic_DNA"/>
</dbReference>